<dbReference type="Proteomes" id="UP000436088">
    <property type="component" value="Unassembled WGS sequence"/>
</dbReference>
<dbReference type="GO" id="GO:0016740">
    <property type="term" value="F:transferase activity"/>
    <property type="evidence" value="ECO:0007669"/>
    <property type="project" value="InterPro"/>
</dbReference>
<gene>
    <name evidence="3" type="ORF">F3Y22_tig00110561pilonHSYRG00013</name>
</gene>
<proteinExistence type="inferred from homology"/>
<evidence type="ECO:0000256" key="1">
    <source>
        <dbReference type="ARBA" id="ARBA00007727"/>
    </source>
</evidence>
<protein>
    <recommendedName>
        <fullName evidence="2">Trichome birefringence-like C-terminal domain-containing protein</fullName>
    </recommendedName>
</protein>
<accession>A0A6A3A6X2</accession>
<organism evidence="3 4">
    <name type="scientific">Hibiscus syriacus</name>
    <name type="common">Rose of Sharon</name>
    <dbReference type="NCBI Taxonomy" id="106335"/>
    <lineage>
        <taxon>Eukaryota</taxon>
        <taxon>Viridiplantae</taxon>
        <taxon>Streptophyta</taxon>
        <taxon>Embryophyta</taxon>
        <taxon>Tracheophyta</taxon>
        <taxon>Spermatophyta</taxon>
        <taxon>Magnoliopsida</taxon>
        <taxon>eudicotyledons</taxon>
        <taxon>Gunneridae</taxon>
        <taxon>Pentapetalae</taxon>
        <taxon>rosids</taxon>
        <taxon>malvids</taxon>
        <taxon>Malvales</taxon>
        <taxon>Malvaceae</taxon>
        <taxon>Malvoideae</taxon>
        <taxon>Hibiscus</taxon>
    </lineage>
</organism>
<comment type="caution">
    <text evidence="3">The sequence shown here is derived from an EMBL/GenBank/DDBJ whole genome shotgun (WGS) entry which is preliminary data.</text>
</comment>
<feature type="domain" description="Trichome birefringence-like C-terminal" evidence="2">
    <location>
        <begin position="26"/>
        <end position="76"/>
    </location>
</feature>
<sequence length="77" mass="9230">MPESIKNNGDDWKGVDYFNQLVRMRIVPCRPVEYDEIERPEAYQRVLKTWANRIEENVDSKFTSVYFMSMSPVHFKP</sequence>
<evidence type="ECO:0000259" key="2">
    <source>
        <dbReference type="Pfam" id="PF13839"/>
    </source>
</evidence>
<dbReference type="EMBL" id="VEPZ02001031">
    <property type="protein sequence ID" value="KAE8700114.1"/>
    <property type="molecule type" value="Genomic_DNA"/>
</dbReference>
<reference evidence="3" key="1">
    <citation type="submission" date="2019-09" db="EMBL/GenBank/DDBJ databases">
        <title>Draft genome information of white flower Hibiscus syriacus.</title>
        <authorList>
            <person name="Kim Y.-M."/>
        </authorList>
    </citation>
    <scope>NUCLEOTIDE SEQUENCE [LARGE SCALE GENOMIC DNA]</scope>
    <source>
        <strain evidence="3">YM2019G1</strain>
    </source>
</reference>
<dbReference type="Pfam" id="PF13839">
    <property type="entry name" value="PC-Esterase"/>
    <property type="match status" value="1"/>
</dbReference>
<dbReference type="AlphaFoldDB" id="A0A6A3A6X2"/>
<name>A0A6A3A6X2_HIBSY</name>
<dbReference type="InterPro" id="IPR026057">
    <property type="entry name" value="TBL_C"/>
</dbReference>
<comment type="similarity">
    <text evidence="1">Belongs to the PC-esterase family. TBL subfamily.</text>
</comment>
<evidence type="ECO:0000313" key="3">
    <source>
        <dbReference type="EMBL" id="KAE8700114.1"/>
    </source>
</evidence>
<keyword evidence="4" id="KW-1185">Reference proteome</keyword>
<evidence type="ECO:0000313" key="4">
    <source>
        <dbReference type="Proteomes" id="UP000436088"/>
    </source>
</evidence>